<accession>A0A4Q6XHH7</accession>
<name>A0A4Q6XHH7_9GAMM</name>
<comment type="caution">
    <text evidence="2">The sequence shown here is derived from an EMBL/GenBank/DDBJ whole genome shotgun (WGS) entry which is preliminary data.</text>
</comment>
<reference evidence="2 3" key="1">
    <citation type="submission" date="2019-02" db="EMBL/GenBank/DDBJ databases">
        <title>The draft genome of Acinetobacter halotolerans strain JCM 31009.</title>
        <authorList>
            <person name="Qin J."/>
            <person name="Feng Y."/>
            <person name="Nemec A."/>
            <person name="Zong Z."/>
        </authorList>
    </citation>
    <scope>NUCLEOTIDE SEQUENCE [LARGE SCALE GENOMIC DNA]</scope>
    <source>
        <strain evidence="2 3">JCM 31009</strain>
    </source>
</reference>
<proteinExistence type="predicted"/>
<dbReference type="AlphaFoldDB" id="A0A4Q6XHH7"/>
<gene>
    <name evidence="2" type="ORF">EXE30_06600</name>
</gene>
<sequence length="195" mass="23044">MDYYEIKADFYDFSNQYFITEIDGFNNPRAQLDWDEFLFEYLSNKQKQYVATIESGLEEVDFTTTFYGFCVVSEKFANLLVLEKISDCLFIPLIFNKQLSQKFYLLIDSLRYDCVDEKNSDFQKFLENDPVRPDFAGRYRAFFKLIIDASKTDNSDLFRLENEDSTVIVSQRIKDIYDSNHFTGASFTKVTLDRL</sequence>
<evidence type="ECO:0000313" key="3">
    <source>
        <dbReference type="Proteomes" id="UP000292110"/>
    </source>
</evidence>
<dbReference type="InterPro" id="IPR012433">
    <property type="entry name" value="Imm11"/>
</dbReference>
<keyword evidence="3" id="KW-1185">Reference proteome</keyword>
<dbReference type="RefSeq" id="WP_130161711.1">
    <property type="nucleotide sequence ID" value="NZ_SGIM01000004.1"/>
</dbReference>
<dbReference type="Pfam" id="PF07791">
    <property type="entry name" value="Imm11"/>
    <property type="match status" value="1"/>
</dbReference>
<evidence type="ECO:0000313" key="2">
    <source>
        <dbReference type="EMBL" id="RZF53639.1"/>
    </source>
</evidence>
<organism evidence="2 3">
    <name type="scientific">Acinetobacter halotolerans</name>
    <dbReference type="NCBI Taxonomy" id="1752076"/>
    <lineage>
        <taxon>Bacteria</taxon>
        <taxon>Pseudomonadati</taxon>
        <taxon>Pseudomonadota</taxon>
        <taxon>Gammaproteobacteria</taxon>
        <taxon>Moraxellales</taxon>
        <taxon>Moraxellaceae</taxon>
        <taxon>Acinetobacter</taxon>
    </lineage>
</organism>
<dbReference type="EMBL" id="SGIM01000004">
    <property type="protein sequence ID" value="RZF53639.1"/>
    <property type="molecule type" value="Genomic_DNA"/>
</dbReference>
<feature type="domain" description="Immunity MXAN-0049 protein" evidence="1">
    <location>
        <begin position="42"/>
        <end position="190"/>
    </location>
</feature>
<protein>
    <recommendedName>
        <fullName evidence="1">Immunity MXAN-0049 protein domain-containing protein</fullName>
    </recommendedName>
</protein>
<dbReference type="Proteomes" id="UP000292110">
    <property type="component" value="Unassembled WGS sequence"/>
</dbReference>
<evidence type="ECO:0000259" key="1">
    <source>
        <dbReference type="Pfam" id="PF07791"/>
    </source>
</evidence>